<dbReference type="PANTHER" id="PTHR14429">
    <property type="entry name" value="FIBROSIN FAMILY MEMBER"/>
    <property type="match status" value="1"/>
</dbReference>
<evidence type="ECO:0000313" key="3">
    <source>
        <dbReference type="EMBL" id="KAG8455967.1"/>
    </source>
</evidence>
<organism evidence="3 4">
    <name type="scientific">Hymenochirus boettgeri</name>
    <name type="common">Congo dwarf clawed frog</name>
    <dbReference type="NCBI Taxonomy" id="247094"/>
    <lineage>
        <taxon>Eukaryota</taxon>
        <taxon>Metazoa</taxon>
        <taxon>Chordata</taxon>
        <taxon>Craniata</taxon>
        <taxon>Vertebrata</taxon>
        <taxon>Euteleostomi</taxon>
        <taxon>Amphibia</taxon>
        <taxon>Batrachia</taxon>
        <taxon>Anura</taxon>
        <taxon>Pipoidea</taxon>
        <taxon>Pipidae</taxon>
        <taxon>Pipinae</taxon>
        <taxon>Hymenochirus</taxon>
    </lineage>
</organism>
<gene>
    <name evidence="3" type="ORF">GDO86_001962</name>
</gene>
<reference evidence="3" key="1">
    <citation type="thesis" date="2020" institute="ProQuest LLC" country="789 East Eisenhower Parkway, Ann Arbor, MI, USA">
        <title>Comparative Genomics and Chromosome Evolution.</title>
        <authorList>
            <person name="Mudd A.B."/>
        </authorList>
    </citation>
    <scope>NUCLEOTIDE SEQUENCE</scope>
    <source>
        <strain evidence="3">Female2</strain>
        <tissue evidence="3">Blood</tissue>
    </source>
</reference>
<evidence type="ECO:0000256" key="2">
    <source>
        <dbReference type="SAM" id="MobiDB-lite"/>
    </source>
</evidence>
<evidence type="ECO:0000313" key="4">
    <source>
        <dbReference type="Proteomes" id="UP000812440"/>
    </source>
</evidence>
<sequence>MDIKTKQPSRRSRSQRDRVRRRDPSVRDPRNQSPSSGSEGERGLGKENSNQNGTNGKHTAASTRNARPPRRKRRESGSQEEDIIDGFSIASFITLEALEKDIALKPPERKEKWEGQPAKKPRESKNYISMEPNENGHNHDAGSSERETERGKERDKKKFPLKTSNQVKISRNRAAKQIEDCKIREAMTSQRSSSRDCLSDVSVYFLTDKQ</sequence>
<feature type="compositionally biased region" description="Polar residues" evidence="2">
    <location>
        <begin position="47"/>
        <end position="63"/>
    </location>
</feature>
<dbReference type="PANTHER" id="PTHR14429:SF20">
    <property type="entry name" value="FIBROSIN-1-LIKE PROTEIN"/>
    <property type="match status" value="1"/>
</dbReference>
<keyword evidence="1" id="KW-0597">Phosphoprotein</keyword>
<proteinExistence type="predicted"/>
<feature type="region of interest" description="Disordered" evidence="2">
    <location>
        <begin position="101"/>
        <end position="173"/>
    </location>
</feature>
<feature type="compositionally biased region" description="Basic and acidic residues" evidence="2">
    <location>
        <begin position="14"/>
        <end position="30"/>
    </location>
</feature>
<dbReference type="OrthoDB" id="9216782at2759"/>
<protein>
    <recommendedName>
        <fullName evidence="5">Fibrosin-1-like protein</fullName>
    </recommendedName>
</protein>
<name>A0A8T2KKU6_9PIPI</name>
<accession>A0A8T2KKU6</accession>
<keyword evidence="4" id="KW-1185">Reference proteome</keyword>
<evidence type="ECO:0000256" key="1">
    <source>
        <dbReference type="ARBA" id="ARBA00022553"/>
    </source>
</evidence>
<feature type="compositionally biased region" description="Basic and acidic residues" evidence="2">
    <location>
        <begin position="134"/>
        <end position="158"/>
    </location>
</feature>
<dbReference type="AlphaFoldDB" id="A0A8T2KKU6"/>
<evidence type="ECO:0008006" key="5">
    <source>
        <dbReference type="Google" id="ProtNLM"/>
    </source>
</evidence>
<feature type="region of interest" description="Disordered" evidence="2">
    <location>
        <begin position="1"/>
        <end position="89"/>
    </location>
</feature>
<comment type="caution">
    <text evidence="3">The sequence shown here is derived from an EMBL/GenBank/DDBJ whole genome shotgun (WGS) entry which is preliminary data.</text>
</comment>
<dbReference type="Proteomes" id="UP000812440">
    <property type="component" value="Chromosome 1"/>
</dbReference>
<dbReference type="EMBL" id="JAACNH010000001">
    <property type="protein sequence ID" value="KAG8455967.1"/>
    <property type="molecule type" value="Genomic_DNA"/>
</dbReference>
<feature type="compositionally biased region" description="Basic and acidic residues" evidence="2">
    <location>
        <begin position="101"/>
        <end position="114"/>
    </location>
</feature>
<dbReference type="InterPro" id="IPR023246">
    <property type="entry name" value="AUTS2"/>
</dbReference>